<comment type="caution">
    <text evidence="2">The sequence shown here is derived from an EMBL/GenBank/DDBJ whole genome shotgun (WGS) entry which is preliminary data.</text>
</comment>
<dbReference type="Proteomes" id="UP000573599">
    <property type="component" value="Unassembled WGS sequence"/>
</dbReference>
<protein>
    <recommendedName>
        <fullName evidence="1">Fibronectin type-III domain-containing protein</fullName>
    </recommendedName>
</protein>
<keyword evidence="3" id="KW-1185">Reference proteome</keyword>
<evidence type="ECO:0000313" key="3">
    <source>
        <dbReference type="Proteomes" id="UP000573599"/>
    </source>
</evidence>
<gene>
    <name evidence="2" type="ORF">BJ986_001797</name>
</gene>
<reference evidence="2 3" key="1">
    <citation type="submission" date="2020-07" db="EMBL/GenBank/DDBJ databases">
        <title>Sequencing the genomes of 1000 actinobacteria strains.</title>
        <authorList>
            <person name="Klenk H.-P."/>
        </authorList>
    </citation>
    <scope>NUCLEOTIDE SEQUENCE [LARGE SCALE GENOMIC DNA]</scope>
    <source>
        <strain evidence="2 3">DSM 23987</strain>
    </source>
</reference>
<proteinExistence type="predicted"/>
<dbReference type="RefSeq" id="WP_179421673.1">
    <property type="nucleotide sequence ID" value="NZ_JACCAB010000001.1"/>
</dbReference>
<accession>A0A852WEX7</accession>
<dbReference type="InterPro" id="IPR003961">
    <property type="entry name" value="FN3_dom"/>
</dbReference>
<organism evidence="2 3">
    <name type="scientific">Pedococcus badiiscoriae</name>
    <dbReference type="NCBI Taxonomy" id="642776"/>
    <lineage>
        <taxon>Bacteria</taxon>
        <taxon>Bacillati</taxon>
        <taxon>Actinomycetota</taxon>
        <taxon>Actinomycetes</taxon>
        <taxon>Micrococcales</taxon>
        <taxon>Intrasporangiaceae</taxon>
        <taxon>Pedococcus</taxon>
    </lineage>
</organism>
<dbReference type="EMBL" id="JACCAB010000001">
    <property type="protein sequence ID" value="NYG07310.1"/>
    <property type="molecule type" value="Genomic_DNA"/>
</dbReference>
<evidence type="ECO:0000259" key="1">
    <source>
        <dbReference type="PROSITE" id="PS50853"/>
    </source>
</evidence>
<sequence length="372" mass="37005">MTRLRPSRGIRRIALVVATLGVVAAVGATPALAFWVTSGTATAGATARTLASPAPPSVGSATQTSLVVSGTLPTAASQVTGTTYSVKRDATTLGCSLPASGSYSCTDTALTGGQTYTYTIVAALGTAWQATSVATTGTTLCPTTPKYTVTASSTTPTAGTSFTVTVTATNCSGVKDTTYNGTKAVTFSGPSKSPSGKAPAFAPNVNFTNGVGTATVTLYDAETTTITATQGALAGTTASLTVGAAAAYTIVVTNPANKAGPVTLSCDDGVDLNQSARTCTQTAPTPTGTGRTWKGTFTVVDSWGNPRVNNLGTAINLDITVVGTGDNTNATIAKNSTSSAPVLLDLGDLTRTITASTNNTSLKVTITINGAG</sequence>
<dbReference type="AlphaFoldDB" id="A0A852WEX7"/>
<feature type="domain" description="Fibronectin type-III" evidence="1">
    <location>
        <begin position="52"/>
        <end position="142"/>
    </location>
</feature>
<dbReference type="PROSITE" id="PS50853">
    <property type="entry name" value="FN3"/>
    <property type="match status" value="1"/>
</dbReference>
<name>A0A852WEX7_9MICO</name>
<evidence type="ECO:0000313" key="2">
    <source>
        <dbReference type="EMBL" id="NYG07310.1"/>
    </source>
</evidence>